<gene>
    <name evidence="4" type="ORF">D3H55_20800</name>
</gene>
<keyword evidence="1" id="KW-1133">Transmembrane helix</keyword>
<dbReference type="Pfam" id="PF08281">
    <property type="entry name" value="Sigma70_r4_2"/>
    <property type="match status" value="1"/>
</dbReference>
<keyword evidence="1" id="KW-0812">Transmembrane</keyword>
<dbReference type="Gene3D" id="1.10.10.10">
    <property type="entry name" value="Winged helix-like DNA-binding domain superfamily/Winged helix DNA-binding domain"/>
    <property type="match status" value="1"/>
</dbReference>
<keyword evidence="1" id="KW-0472">Membrane</keyword>
<dbReference type="InterPro" id="IPR025436">
    <property type="entry name" value="DUF4179"/>
</dbReference>
<sequence length="686" mass="79224">MKTETESVIVQHISESSMKAVLSWFEKNKGSLYKLGWLYLKETSAIQEAFYQTILKVHEDARYIRETEEFDSWVTEKFINECRSRTSDTTIQFADIGDEVLNSLDKLPSAEKEAISLIYIKPMPVEEAAKVLKLSVHELNSRLSRGIGTLSKELNEDVVLEGCAEYKDRFIEYLGKMLNRREKIDLEIHIYHCQACRKNLSIFQEIIFSLERSMDELMIPPEFMVKVNEKVAAHERMKREKSKKRSRMGLTAAGLLTFMICTGFVTGGFTSIYYSWMGWTQQEDQEILSYYKEGISEPLNLEQESNGVKVKIKTAVADDIQTLIYYEVESMNDENQYFINMPDGARIENEYELLDQQADQLFYNPYEQGLSNDENGKVFKGKISLAPITKDSGTIELSLMRLQEAINDQENQTNFKYYQQEFVEGKWDFDIPVTKHESTVYEINKETEIEGVPFRIDKLKLAPSATILEYSFKQTQEEQMIEHVTLKALATKDKSVKADLFGGGRFVNSSGEWLSLQSKFDSLYFDRPEEVDLSFDSLNVFVEDKKSIEIKGADHFPQTFEYQGNELSIDNIVMGNPTRLYIKDEYTANRKYESIQFNVVSNEGLQSFGIGIGGEGILVDKEGNTFKPEEYPFTYDEVEQPRYFNISHEVELHHDNSDEPLTPKTLLIEGYRTTKYIEDSLKIPLD</sequence>
<dbReference type="InterPro" id="IPR036388">
    <property type="entry name" value="WH-like_DNA-bd_sf"/>
</dbReference>
<accession>A0A3A1QSM9</accession>
<evidence type="ECO:0000259" key="3">
    <source>
        <dbReference type="Pfam" id="PF13786"/>
    </source>
</evidence>
<keyword evidence="5" id="KW-1185">Reference proteome</keyword>
<organism evidence="4 5">
    <name type="scientific">Bacillus salacetis</name>
    <dbReference type="NCBI Taxonomy" id="2315464"/>
    <lineage>
        <taxon>Bacteria</taxon>
        <taxon>Bacillati</taxon>
        <taxon>Bacillota</taxon>
        <taxon>Bacilli</taxon>
        <taxon>Bacillales</taxon>
        <taxon>Bacillaceae</taxon>
        <taxon>Bacillus</taxon>
    </lineage>
</organism>
<evidence type="ECO:0000313" key="5">
    <source>
        <dbReference type="Proteomes" id="UP000265801"/>
    </source>
</evidence>
<dbReference type="InterPro" id="IPR013249">
    <property type="entry name" value="RNA_pol_sigma70_r4_t2"/>
</dbReference>
<dbReference type="Gene3D" id="2.60.40.1630">
    <property type="entry name" value="bacillus anthracis domain"/>
    <property type="match status" value="1"/>
</dbReference>
<feature type="domain" description="DUF4179" evidence="3">
    <location>
        <begin position="241"/>
        <end position="330"/>
    </location>
</feature>
<feature type="domain" description="RNA polymerase sigma factor 70 region 4 type 2" evidence="2">
    <location>
        <begin position="99"/>
        <end position="146"/>
    </location>
</feature>
<dbReference type="AlphaFoldDB" id="A0A3A1QSM9"/>
<protein>
    <submittedName>
        <fullName evidence="4">DUF4179 domain-containing protein</fullName>
    </submittedName>
</protein>
<evidence type="ECO:0000256" key="1">
    <source>
        <dbReference type="SAM" id="Phobius"/>
    </source>
</evidence>
<dbReference type="EMBL" id="QXIR01000040">
    <property type="protein sequence ID" value="RIW28741.1"/>
    <property type="molecule type" value="Genomic_DNA"/>
</dbReference>
<dbReference type="RefSeq" id="WP_119549230.1">
    <property type="nucleotide sequence ID" value="NZ_QXIR01000040.1"/>
</dbReference>
<dbReference type="GO" id="GO:0003677">
    <property type="term" value="F:DNA binding"/>
    <property type="evidence" value="ECO:0007669"/>
    <property type="project" value="InterPro"/>
</dbReference>
<dbReference type="OrthoDB" id="2937128at2"/>
<dbReference type="Proteomes" id="UP000265801">
    <property type="component" value="Unassembled WGS sequence"/>
</dbReference>
<dbReference type="GO" id="GO:0016987">
    <property type="term" value="F:sigma factor activity"/>
    <property type="evidence" value="ECO:0007669"/>
    <property type="project" value="InterPro"/>
</dbReference>
<dbReference type="InterPro" id="IPR013324">
    <property type="entry name" value="RNA_pol_sigma_r3/r4-like"/>
</dbReference>
<dbReference type="GO" id="GO:0006352">
    <property type="term" value="P:DNA-templated transcription initiation"/>
    <property type="evidence" value="ECO:0007669"/>
    <property type="project" value="InterPro"/>
</dbReference>
<dbReference type="Pfam" id="PF13786">
    <property type="entry name" value="DUF4179"/>
    <property type="match status" value="1"/>
</dbReference>
<evidence type="ECO:0000313" key="4">
    <source>
        <dbReference type="EMBL" id="RIW28741.1"/>
    </source>
</evidence>
<evidence type="ECO:0000259" key="2">
    <source>
        <dbReference type="Pfam" id="PF08281"/>
    </source>
</evidence>
<comment type="caution">
    <text evidence="4">The sequence shown here is derived from an EMBL/GenBank/DDBJ whole genome shotgun (WGS) entry which is preliminary data.</text>
</comment>
<dbReference type="SUPFAM" id="SSF88659">
    <property type="entry name" value="Sigma3 and sigma4 domains of RNA polymerase sigma factors"/>
    <property type="match status" value="1"/>
</dbReference>
<name>A0A3A1QSM9_9BACI</name>
<reference evidence="4 5" key="1">
    <citation type="submission" date="2018-09" db="EMBL/GenBank/DDBJ databases">
        <title>Bacillus saliacetes sp. nov., isolated from Thai shrimp paste (Ka-pi).</title>
        <authorList>
            <person name="Daroonpunt R."/>
            <person name="Tanasupawat S."/>
            <person name="Yiamsombut S."/>
        </authorList>
    </citation>
    <scope>NUCLEOTIDE SEQUENCE [LARGE SCALE GENOMIC DNA]</scope>
    <source>
        <strain evidence="4 5">SKP7-4</strain>
    </source>
</reference>
<proteinExistence type="predicted"/>
<feature type="transmembrane region" description="Helical" evidence="1">
    <location>
        <begin position="248"/>
        <end position="276"/>
    </location>
</feature>